<dbReference type="EMBL" id="BOPG01000079">
    <property type="protein sequence ID" value="GIJ62543.1"/>
    <property type="molecule type" value="Genomic_DNA"/>
</dbReference>
<dbReference type="PANTHER" id="PTHR30157:SF0">
    <property type="entry name" value="NADPH-DEPENDENT FERRIC-CHELATE REDUCTASE"/>
    <property type="match status" value="1"/>
</dbReference>
<feature type="domain" description="FAD-binding FR-type" evidence="1">
    <location>
        <begin position="10"/>
        <end position="135"/>
    </location>
</feature>
<keyword evidence="3" id="KW-1185">Reference proteome</keyword>
<dbReference type="Pfam" id="PF08021">
    <property type="entry name" value="FAD_binding_9"/>
    <property type="match status" value="1"/>
</dbReference>
<sequence>MTEAPVRRRPRAITGHVRTVEQVTPHMVRIVFGGPELDGLAAGAFSDEYVKLLFAPSGVTYPEPFDLGVIRETLPRESWPTTRTYTVRRWDPANAELTIDLVTHGDEGLAGPWAMRARPGDPVRFSGPGGAYLPDPTADWHLLAGDESALPAIAASLERLAPGAKAYAFVEVSDPAEEQKVDSPGDVELRWLHRGDRKPGELLVPAVTEFEFPAGRVHVFVHGEATFVKDLRRLLFIDRGVPRAGQSISGYWRLGHDEDRWQSTKREWNQSVEREQDAS</sequence>
<evidence type="ECO:0000259" key="1">
    <source>
        <dbReference type="PROSITE" id="PS51384"/>
    </source>
</evidence>
<dbReference type="Gene3D" id="3.40.50.80">
    <property type="entry name" value="Nucleotide-binding domain of ferredoxin-NADP reductase (FNR) module"/>
    <property type="match status" value="1"/>
</dbReference>
<organism evidence="2 3">
    <name type="scientific">Virgisporangium aurantiacum</name>
    <dbReference type="NCBI Taxonomy" id="175570"/>
    <lineage>
        <taxon>Bacteria</taxon>
        <taxon>Bacillati</taxon>
        <taxon>Actinomycetota</taxon>
        <taxon>Actinomycetes</taxon>
        <taxon>Micromonosporales</taxon>
        <taxon>Micromonosporaceae</taxon>
        <taxon>Virgisporangium</taxon>
    </lineage>
</organism>
<dbReference type="AlphaFoldDB" id="A0A8J3ZJE3"/>
<dbReference type="Proteomes" id="UP000612585">
    <property type="component" value="Unassembled WGS sequence"/>
</dbReference>
<dbReference type="Gene3D" id="2.40.30.10">
    <property type="entry name" value="Translation factors"/>
    <property type="match status" value="1"/>
</dbReference>
<dbReference type="Pfam" id="PF04954">
    <property type="entry name" value="SIP"/>
    <property type="match status" value="1"/>
</dbReference>
<comment type="caution">
    <text evidence="2">The sequence shown here is derived from an EMBL/GenBank/DDBJ whole genome shotgun (WGS) entry which is preliminary data.</text>
</comment>
<dbReference type="FunFam" id="2.40.30.10:FF:000131">
    <property type="entry name" value="NADPH-dependent ferric siderophore reductase"/>
    <property type="match status" value="1"/>
</dbReference>
<dbReference type="InterPro" id="IPR007037">
    <property type="entry name" value="SIP_rossman_dom"/>
</dbReference>
<proteinExistence type="predicted"/>
<name>A0A8J3ZJE3_9ACTN</name>
<dbReference type="InterPro" id="IPR013113">
    <property type="entry name" value="SIP_FAD-bd"/>
</dbReference>
<dbReference type="GO" id="GO:0016491">
    <property type="term" value="F:oxidoreductase activity"/>
    <property type="evidence" value="ECO:0007669"/>
    <property type="project" value="InterPro"/>
</dbReference>
<dbReference type="PANTHER" id="PTHR30157">
    <property type="entry name" value="FERRIC REDUCTASE, NADPH-DEPENDENT"/>
    <property type="match status" value="1"/>
</dbReference>
<dbReference type="PROSITE" id="PS51384">
    <property type="entry name" value="FAD_FR"/>
    <property type="match status" value="1"/>
</dbReference>
<dbReference type="InterPro" id="IPR017927">
    <property type="entry name" value="FAD-bd_FR_type"/>
</dbReference>
<dbReference type="InterPro" id="IPR017938">
    <property type="entry name" value="Riboflavin_synthase-like_b-brl"/>
</dbReference>
<dbReference type="CDD" id="cd06193">
    <property type="entry name" value="siderophore_interacting"/>
    <property type="match status" value="1"/>
</dbReference>
<dbReference type="InterPro" id="IPR039374">
    <property type="entry name" value="SIP_fam"/>
</dbReference>
<gene>
    <name evidence="2" type="ORF">Vau01_100590</name>
</gene>
<dbReference type="InterPro" id="IPR039261">
    <property type="entry name" value="FNR_nucleotide-bd"/>
</dbReference>
<dbReference type="SUPFAM" id="SSF63380">
    <property type="entry name" value="Riboflavin synthase domain-like"/>
    <property type="match status" value="1"/>
</dbReference>
<evidence type="ECO:0000313" key="2">
    <source>
        <dbReference type="EMBL" id="GIJ62543.1"/>
    </source>
</evidence>
<accession>A0A8J3ZJE3</accession>
<reference evidence="2" key="1">
    <citation type="submission" date="2021-01" db="EMBL/GenBank/DDBJ databases">
        <title>Whole genome shotgun sequence of Virgisporangium aurantiacum NBRC 16421.</title>
        <authorList>
            <person name="Komaki H."/>
            <person name="Tamura T."/>
        </authorList>
    </citation>
    <scope>NUCLEOTIDE SEQUENCE</scope>
    <source>
        <strain evidence="2">NBRC 16421</strain>
    </source>
</reference>
<protein>
    <submittedName>
        <fullName evidence="2">Siderophore-interacting protein</fullName>
    </submittedName>
</protein>
<evidence type="ECO:0000313" key="3">
    <source>
        <dbReference type="Proteomes" id="UP000612585"/>
    </source>
</evidence>